<proteinExistence type="predicted"/>
<keyword evidence="2" id="KW-1185">Reference proteome</keyword>
<name>A0ABN5YN52_9MYCO</name>
<reference evidence="1 2" key="1">
    <citation type="journal article" date="2019" name="Emerg. Microbes Infect.">
        <title>Comprehensive subspecies identification of 175 nontuberculous mycobacteria species based on 7547 genomic profiles.</title>
        <authorList>
            <person name="Matsumoto Y."/>
            <person name="Kinjo T."/>
            <person name="Motooka D."/>
            <person name="Nabeya D."/>
            <person name="Jung N."/>
            <person name="Uechi K."/>
            <person name="Horii T."/>
            <person name="Iida T."/>
            <person name="Fujita J."/>
            <person name="Nakamura S."/>
        </authorList>
    </citation>
    <scope>NUCLEOTIDE SEQUENCE [LARGE SCALE GENOMIC DNA]</scope>
    <source>
        <strain evidence="1 2">JCM 15296</strain>
    </source>
</reference>
<organism evidence="1 2">
    <name type="scientific">Mycolicibacterium aubagnense</name>
    <dbReference type="NCBI Taxonomy" id="319707"/>
    <lineage>
        <taxon>Bacteria</taxon>
        <taxon>Bacillati</taxon>
        <taxon>Actinomycetota</taxon>
        <taxon>Actinomycetes</taxon>
        <taxon>Mycobacteriales</taxon>
        <taxon>Mycobacteriaceae</taxon>
        <taxon>Mycolicibacterium</taxon>
    </lineage>
</organism>
<evidence type="ECO:0000313" key="2">
    <source>
        <dbReference type="Proteomes" id="UP000465609"/>
    </source>
</evidence>
<evidence type="ECO:0000313" key="1">
    <source>
        <dbReference type="EMBL" id="BBX83063.1"/>
    </source>
</evidence>
<dbReference type="Proteomes" id="UP000465609">
    <property type="component" value="Chromosome"/>
</dbReference>
<gene>
    <name evidence="1" type="ORF">MAUB_09360</name>
</gene>
<protein>
    <submittedName>
        <fullName evidence="1">Uncharacterized protein</fullName>
    </submittedName>
</protein>
<sequence>MLGHVVGGRLVEGRQLTTHLGRQLLGFDIIGQPGTRRPVRVRVSVTELRRPAVPIGARPSRCLRTVTLRPLSPPCVAVVSARGATIAALPVVDHWNLSYETSGQNTAPSRKTRDPIAGNEQIRCLLGARFRAEK</sequence>
<accession>A0ABN5YN52</accession>
<dbReference type="EMBL" id="AP022577">
    <property type="protein sequence ID" value="BBX83063.1"/>
    <property type="molecule type" value="Genomic_DNA"/>
</dbReference>